<evidence type="ECO:0000256" key="3">
    <source>
        <dbReference type="ARBA" id="ARBA00023239"/>
    </source>
</evidence>
<dbReference type="InterPro" id="IPR015813">
    <property type="entry name" value="Pyrv/PenolPyrv_kinase-like_dom"/>
</dbReference>
<dbReference type="InterPro" id="IPR050251">
    <property type="entry name" value="HpcH-HpaI_aldolase"/>
</dbReference>
<dbReference type="Pfam" id="PF03328">
    <property type="entry name" value="HpcH_HpaI"/>
    <property type="match status" value="1"/>
</dbReference>
<evidence type="ECO:0000313" key="6">
    <source>
        <dbReference type="Proteomes" id="UP001500449"/>
    </source>
</evidence>
<protein>
    <submittedName>
        <fullName evidence="5">2-dehydro-3-deoxyglucarate aldolase</fullName>
    </submittedName>
</protein>
<comment type="caution">
    <text evidence="5">The sequence shown here is derived from an EMBL/GenBank/DDBJ whole genome shotgun (WGS) entry which is preliminary data.</text>
</comment>
<name>A0ABN2MZF9_9PSEU</name>
<gene>
    <name evidence="5" type="primary">garL</name>
    <name evidence="5" type="ORF">GCM10009836_25400</name>
</gene>
<dbReference type="Proteomes" id="UP001500449">
    <property type="component" value="Unassembled WGS sequence"/>
</dbReference>
<dbReference type="SUPFAM" id="SSF51621">
    <property type="entry name" value="Phosphoenolpyruvate/pyruvate domain"/>
    <property type="match status" value="1"/>
</dbReference>
<comment type="similarity">
    <text evidence="1">Belongs to the HpcH/HpaI aldolase family.</text>
</comment>
<keyword evidence="6" id="KW-1185">Reference proteome</keyword>
<keyword evidence="2" id="KW-0479">Metal-binding</keyword>
<evidence type="ECO:0000259" key="4">
    <source>
        <dbReference type="Pfam" id="PF03328"/>
    </source>
</evidence>
<dbReference type="Gene3D" id="3.20.20.60">
    <property type="entry name" value="Phosphoenolpyruvate-binding domains"/>
    <property type="match status" value="1"/>
</dbReference>
<dbReference type="PANTHER" id="PTHR30502">
    <property type="entry name" value="2-KETO-3-DEOXY-L-RHAMNONATE ALDOLASE"/>
    <property type="match status" value="1"/>
</dbReference>
<feature type="domain" description="HpcH/HpaI aldolase/citrate lyase" evidence="4">
    <location>
        <begin position="27"/>
        <end position="210"/>
    </location>
</feature>
<organism evidence="5 6">
    <name type="scientific">Pseudonocardia ailaonensis</name>
    <dbReference type="NCBI Taxonomy" id="367279"/>
    <lineage>
        <taxon>Bacteria</taxon>
        <taxon>Bacillati</taxon>
        <taxon>Actinomycetota</taxon>
        <taxon>Actinomycetes</taxon>
        <taxon>Pseudonocardiales</taxon>
        <taxon>Pseudonocardiaceae</taxon>
        <taxon>Pseudonocardia</taxon>
    </lineage>
</organism>
<reference evidence="5 6" key="1">
    <citation type="journal article" date="2019" name="Int. J. Syst. Evol. Microbiol.">
        <title>The Global Catalogue of Microorganisms (GCM) 10K type strain sequencing project: providing services to taxonomists for standard genome sequencing and annotation.</title>
        <authorList>
            <consortium name="The Broad Institute Genomics Platform"/>
            <consortium name="The Broad Institute Genome Sequencing Center for Infectious Disease"/>
            <person name="Wu L."/>
            <person name="Ma J."/>
        </authorList>
    </citation>
    <scope>NUCLEOTIDE SEQUENCE [LARGE SCALE GENOMIC DNA]</scope>
    <source>
        <strain evidence="5 6">JCM 16009</strain>
    </source>
</reference>
<evidence type="ECO:0000256" key="1">
    <source>
        <dbReference type="ARBA" id="ARBA00005568"/>
    </source>
</evidence>
<accession>A0ABN2MZF9</accession>
<keyword evidence="3" id="KW-0456">Lyase</keyword>
<dbReference type="InterPro" id="IPR040442">
    <property type="entry name" value="Pyrv_kinase-like_dom_sf"/>
</dbReference>
<dbReference type="RefSeq" id="WP_344415786.1">
    <property type="nucleotide sequence ID" value="NZ_BAAAQK010000005.1"/>
</dbReference>
<proteinExistence type="inferred from homology"/>
<evidence type="ECO:0000313" key="5">
    <source>
        <dbReference type="EMBL" id="GAA1844826.1"/>
    </source>
</evidence>
<dbReference type="EMBL" id="BAAAQK010000005">
    <property type="protein sequence ID" value="GAA1844826.1"/>
    <property type="molecule type" value="Genomic_DNA"/>
</dbReference>
<dbReference type="InterPro" id="IPR005000">
    <property type="entry name" value="Aldolase/citrate-lyase_domain"/>
</dbReference>
<evidence type="ECO:0000256" key="2">
    <source>
        <dbReference type="ARBA" id="ARBA00022723"/>
    </source>
</evidence>
<dbReference type="PANTHER" id="PTHR30502:SF0">
    <property type="entry name" value="PHOSPHOENOLPYRUVATE CARBOXYLASE FAMILY PROTEIN"/>
    <property type="match status" value="1"/>
</dbReference>
<sequence>MGLGSLIKARMAYDELVVGVTVNFVHAGLTEFLGNLGFDCVVIDGEHGPVVDSCVEDVARAAALTQTASIIRLPVSGPQIERYLGMGLSGLHIPRVRTVAEAEEVTGAARFLPLGTRSVGNFRASDFGLREGWPTEMMRTANGDTIVMVAIEDQEGIDALPSLLKMPGIDVILIGEGDLSDSLGLVGQKDHPTVRAASDAIASMCLAANRPFGLGADSAAGVRAARERGASYILTSVTSCLRGGAAEILAEARKN</sequence>